<evidence type="ECO:0008006" key="3">
    <source>
        <dbReference type="Google" id="ProtNLM"/>
    </source>
</evidence>
<keyword evidence="2" id="KW-1185">Reference proteome</keyword>
<dbReference type="InterPro" id="IPR019410">
    <property type="entry name" value="Methyltransf_16"/>
</dbReference>
<dbReference type="InterPro" id="IPR029063">
    <property type="entry name" value="SAM-dependent_MTases_sf"/>
</dbReference>
<dbReference type="GO" id="GO:0005737">
    <property type="term" value="C:cytoplasm"/>
    <property type="evidence" value="ECO:0007669"/>
    <property type="project" value="TreeGrafter"/>
</dbReference>
<sequence length="317" mass="34853">MQAADGDVPFRPSFGRPGKVFQYRPKCLGETMPSPSSPVLPIMVPDTSIYMLFAHRQWRAGMLLADALYSDAFDIQDKFVLELGAGTGLPALTAALCGTPARVVVTDYDDEAIVAALQANKRRTQEANPERSMAPLSVMGHTWGQAMEDVLDVLPVSRTQPTPKYDVILLADCIWERFSHQVLLRSIVYLLGRTPTARVHMVAGLHTGRPTLIQFLRRALDAGLMLVPVPRREQWPSAKEVGSPIETLPGAEHILELEVGGTLPEEDTLSTESLIVPTLTGQQRTFVLSRGSDGNDDESIQVRNHWLTVSSFAWASL</sequence>
<dbReference type="Gene3D" id="3.40.50.150">
    <property type="entry name" value="Vaccinia Virus protein VP39"/>
    <property type="match status" value="1"/>
</dbReference>
<comment type="caution">
    <text evidence="1">The sequence shown here is derived from an EMBL/GenBank/DDBJ whole genome shotgun (WGS) entry which is preliminary data.</text>
</comment>
<dbReference type="CDD" id="cd02440">
    <property type="entry name" value="AdoMet_MTases"/>
    <property type="match status" value="1"/>
</dbReference>
<dbReference type="PANTHER" id="PTHR14614">
    <property type="entry name" value="HEPATOCELLULAR CARCINOMA-ASSOCIATED ANTIGEN"/>
    <property type="match status" value="1"/>
</dbReference>
<dbReference type="EMBL" id="LGAV01000001">
    <property type="protein sequence ID" value="KOS16152.1"/>
    <property type="molecule type" value="Genomic_DNA"/>
</dbReference>
<accession>A0A0M9VR35</accession>
<dbReference type="OrthoDB" id="407325at2759"/>
<dbReference type="AlphaFoldDB" id="A0A0M9VR35"/>
<reference evidence="1 2" key="1">
    <citation type="submission" date="2015-07" db="EMBL/GenBank/DDBJ databases">
        <title>Draft Genome Sequence of Malassezia furfur CBS1878 and Malassezia pachydermatis CBS1879.</title>
        <authorList>
            <person name="Triana S."/>
            <person name="Ohm R."/>
            <person name="Gonzalez A."/>
            <person name="DeCock H."/>
            <person name="Restrepo S."/>
            <person name="Celis A."/>
        </authorList>
    </citation>
    <scope>NUCLEOTIDE SEQUENCE [LARGE SCALE GENOMIC DNA]</scope>
    <source>
        <strain evidence="1 2">CBS 1879</strain>
    </source>
</reference>
<dbReference type="RefSeq" id="XP_017993784.1">
    <property type="nucleotide sequence ID" value="XM_018138001.1"/>
</dbReference>
<organism evidence="1 2">
    <name type="scientific">Malassezia pachydermatis</name>
    <dbReference type="NCBI Taxonomy" id="77020"/>
    <lineage>
        <taxon>Eukaryota</taxon>
        <taxon>Fungi</taxon>
        <taxon>Dikarya</taxon>
        <taxon>Basidiomycota</taxon>
        <taxon>Ustilaginomycotina</taxon>
        <taxon>Malasseziomycetes</taxon>
        <taxon>Malasseziales</taxon>
        <taxon>Malasseziaceae</taxon>
        <taxon>Malassezia</taxon>
    </lineage>
</organism>
<gene>
    <name evidence="1" type="ORF">Malapachy_3533</name>
</gene>
<dbReference type="Proteomes" id="UP000037751">
    <property type="component" value="Unassembled WGS sequence"/>
</dbReference>
<evidence type="ECO:0000313" key="1">
    <source>
        <dbReference type="EMBL" id="KOS16152.1"/>
    </source>
</evidence>
<name>A0A0M9VR35_9BASI</name>
<dbReference type="GO" id="GO:0008757">
    <property type="term" value="F:S-adenosylmethionine-dependent methyltransferase activity"/>
    <property type="evidence" value="ECO:0007669"/>
    <property type="project" value="UniProtKB-ARBA"/>
</dbReference>
<evidence type="ECO:0000313" key="2">
    <source>
        <dbReference type="Proteomes" id="UP000037751"/>
    </source>
</evidence>
<proteinExistence type="predicted"/>
<dbReference type="GeneID" id="28729877"/>
<dbReference type="SUPFAM" id="SSF53335">
    <property type="entry name" value="S-adenosyl-L-methionine-dependent methyltransferases"/>
    <property type="match status" value="1"/>
</dbReference>
<dbReference type="PANTHER" id="PTHR14614:SF104">
    <property type="entry name" value="N-METHYLTRANSFERASE, PUTATIVE (AFU_ORTHOLOGUE AFUA_1G17750)-RELATED"/>
    <property type="match status" value="1"/>
</dbReference>
<dbReference type="Pfam" id="PF10294">
    <property type="entry name" value="Methyltransf_16"/>
    <property type="match status" value="1"/>
</dbReference>
<dbReference type="VEuPathDB" id="FungiDB:Malapachy_3533"/>
<protein>
    <recommendedName>
        <fullName evidence="3">Nicotinamide n-methyltransferase</fullName>
    </recommendedName>
</protein>